<proteinExistence type="predicted"/>
<feature type="region of interest" description="Disordered" evidence="1">
    <location>
        <begin position="79"/>
        <end position="113"/>
    </location>
</feature>
<sequence length="272" mass="29382">MARTRRRTVLNTNVRVRVPALALLRVQAAHVTGRAPSWGLPCFPPCQWSGDWLLLARTLFLTAAPAPVAHTACDSPLPCRPSKPRHPTHPPIGLPSPVRNSRCRTERPSAPDIHRTQLRSREIPSLGGANGGNLADVHTIVDMRARGPERSFPAAVHARPKDPPSFTVAVAGADEHTLRTRARDCSVLSPARKAQTPHQLRPEQLPQGTIMPSGHRSPRTSARASRVRPIESQECTFDGGQPVAVDLADAPPSRDRLQRVDAGSSASASGRT</sequence>
<feature type="compositionally biased region" description="Basic and acidic residues" evidence="1">
    <location>
        <begin position="103"/>
        <end position="113"/>
    </location>
</feature>
<protein>
    <submittedName>
        <fullName evidence="2">Uncharacterized protein</fullName>
    </submittedName>
</protein>
<evidence type="ECO:0000256" key="1">
    <source>
        <dbReference type="SAM" id="MobiDB-lite"/>
    </source>
</evidence>
<dbReference type="AlphaFoldDB" id="A0A1Y2J289"/>
<evidence type="ECO:0000313" key="3">
    <source>
        <dbReference type="Proteomes" id="UP000193067"/>
    </source>
</evidence>
<dbReference type="EMBL" id="KZ084089">
    <property type="protein sequence ID" value="OSD07023.1"/>
    <property type="molecule type" value="Genomic_DNA"/>
</dbReference>
<name>A0A1Y2J289_TRAC3</name>
<keyword evidence="3" id="KW-1185">Reference proteome</keyword>
<dbReference type="Proteomes" id="UP000193067">
    <property type="component" value="Unassembled WGS sequence"/>
</dbReference>
<feature type="region of interest" description="Disordered" evidence="1">
    <location>
        <begin position="188"/>
        <end position="272"/>
    </location>
</feature>
<evidence type="ECO:0000313" key="2">
    <source>
        <dbReference type="EMBL" id="OSD07023.1"/>
    </source>
</evidence>
<reference evidence="2 3" key="1">
    <citation type="journal article" date="2015" name="Biotechnol. Biofuels">
        <title>Enhanced degradation of softwood versus hardwood by the white-rot fungus Pycnoporus coccineus.</title>
        <authorList>
            <person name="Couturier M."/>
            <person name="Navarro D."/>
            <person name="Chevret D."/>
            <person name="Henrissat B."/>
            <person name="Piumi F."/>
            <person name="Ruiz-Duenas F.J."/>
            <person name="Martinez A.T."/>
            <person name="Grigoriev I.V."/>
            <person name="Riley R."/>
            <person name="Lipzen A."/>
            <person name="Berrin J.G."/>
            <person name="Master E.R."/>
            <person name="Rosso M.N."/>
        </authorList>
    </citation>
    <scope>NUCLEOTIDE SEQUENCE [LARGE SCALE GENOMIC DNA]</scope>
    <source>
        <strain evidence="2 3">BRFM310</strain>
    </source>
</reference>
<organism evidence="2 3">
    <name type="scientific">Trametes coccinea (strain BRFM310)</name>
    <name type="common">Pycnoporus coccineus</name>
    <dbReference type="NCBI Taxonomy" id="1353009"/>
    <lineage>
        <taxon>Eukaryota</taxon>
        <taxon>Fungi</taxon>
        <taxon>Dikarya</taxon>
        <taxon>Basidiomycota</taxon>
        <taxon>Agaricomycotina</taxon>
        <taxon>Agaricomycetes</taxon>
        <taxon>Polyporales</taxon>
        <taxon>Polyporaceae</taxon>
        <taxon>Trametes</taxon>
    </lineage>
</organism>
<gene>
    <name evidence="2" type="ORF">PYCCODRAFT_787911</name>
</gene>
<accession>A0A1Y2J289</accession>